<dbReference type="HOGENOM" id="CLU_037039_0_0_1"/>
<protein>
    <submittedName>
        <fullName evidence="1">Uncharacterized protein</fullName>
    </submittedName>
</protein>
<dbReference type="EMBL" id="JH658008">
    <property type="protein sequence ID" value="EXM15915.1"/>
    <property type="molecule type" value="Genomic_DNA"/>
</dbReference>
<proteinExistence type="predicted"/>
<accession>X0M5I7</accession>
<dbReference type="AlphaFoldDB" id="X0M5I7"/>
<evidence type="ECO:0000313" key="1">
    <source>
        <dbReference type="EMBL" id="EXM15915.1"/>
    </source>
</evidence>
<organism evidence="1">
    <name type="scientific">Fusarium oxysporum f. sp. vasinfectum 25433</name>
    <dbReference type="NCBI Taxonomy" id="1089449"/>
    <lineage>
        <taxon>Eukaryota</taxon>
        <taxon>Fungi</taxon>
        <taxon>Dikarya</taxon>
        <taxon>Ascomycota</taxon>
        <taxon>Pezizomycotina</taxon>
        <taxon>Sordariomycetes</taxon>
        <taxon>Hypocreomycetidae</taxon>
        <taxon>Hypocreales</taxon>
        <taxon>Nectriaceae</taxon>
        <taxon>Fusarium</taxon>
        <taxon>Fusarium oxysporum species complex</taxon>
    </lineage>
</organism>
<gene>
    <name evidence="1" type="ORF">FOTG_15766</name>
</gene>
<reference evidence="1" key="2">
    <citation type="submission" date="2012-05" db="EMBL/GenBank/DDBJ databases">
        <title>The Genome Annotation of Fusarium oxysporum Cotton.</title>
        <authorList>
            <consortium name="The Broad Institute Genomics Platform"/>
            <person name="Ma L.-J."/>
            <person name="Corby-Kistler H."/>
            <person name="Broz K."/>
            <person name="Gale L.R."/>
            <person name="Jonkers W."/>
            <person name="O'Donnell K."/>
            <person name="Ploetz R."/>
            <person name="Steinberg C."/>
            <person name="Schwartz D.C."/>
            <person name="VanEtten H."/>
            <person name="Zhou S."/>
            <person name="Young S.K."/>
            <person name="Zeng Q."/>
            <person name="Gargeya S."/>
            <person name="Fitzgerald M."/>
            <person name="Abouelleil A."/>
            <person name="Alvarado L."/>
            <person name="Chapman S.B."/>
            <person name="Gainer-Dewar J."/>
            <person name="Goldberg J."/>
            <person name="Griggs A."/>
            <person name="Gujja S."/>
            <person name="Hansen M."/>
            <person name="Howarth C."/>
            <person name="Imamovic A."/>
            <person name="Ireland A."/>
            <person name="Larimer J."/>
            <person name="McCowan C."/>
            <person name="Murphy C."/>
            <person name="Pearson M."/>
            <person name="Poon T.W."/>
            <person name="Priest M."/>
            <person name="Roberts A."/>
            <person name="Saif S."/>
            <person name="Shea T."/>
            <person name="Sykes S."/>
            <person name="Wortman J."/>
            <person name="Nusbaum C."/>
            <person name="Birren B."/>
        </authorList>
    </citation>
    <scope>NUCLEOTIDE SEQUENCE</scope>
    <source>
        <strain evidence="1">25433</strain>
    </source>
</reference>
<reference evidence="1" key="1">
    <citation type="submission" date="2011-11" db="EMBL/GenBank/DDBJ databases">
        <title>The Genome Sequence of Fusarium oxysporum Cotton.</title>
        <authorList>
            <consortium name="The Broad Institute Genome Sequencing Platform"/>
            <person name="Ma L.-J."/>
            <person name="Gale L.R."/>
            <person name="Schwartz D.C."/>
            <person name="Zhou S."/>
            <person name="Corby-Kistler H."/>
            <person name="Young S.K."/>
            <person name="Zeng Q."/>
            <person name="Gargeya S."/>
            <person name="Fitzgerald M."/>
            <person name="Haas B."/>
            <person name="Abouelleil A."/>
            <person name="Alvarado L."/>
            <person name="Arachchi H.M."/>
            <person name="Berlin A."/>
            <person name="Brown A."/>
            <person name="Chapman S.B."/>
            <person name="Chen Z."/>
            <person name="Dunbar C."/>
            <person name="Freedman E."/>
            <person name="Gearin G."/>
            <person name="Goldberg J."/>
            <person name="Griggs A."/>
            <person name="Gujja S."/>
            <person name="Heiman D."/>
            <person name="Howarth C."/>
            <person name="Larson L."/>
            <person name="Lui A."/>
            <person name="MacDonald P.J.P."/>
            <person name="Montmayeur A."/>
            <person name="Murphy C."/>
            <person name="Neiman D."/>
            <person name="Pearson M."/>
            <person name="Priest M."/>
            <person name="Roberts A."/>
            <person name="Saif S."/>
            <person name="Shea T."/>
            <person name="Shenoy N."/>
            <person name="Sisk P."/>
            <person name="Stolte C."/>
            <person name="Sykes S."/>
            <person name="Wortman J."/>
            <person name="Nusbaum C."/>
            <person name="Birren B."/>
        </authorList>
    </citation>
    <scope>NUCLEOTIDE SEQUENCE [LARGE SCALE GENOMIC DNA]</scope>
    <source>
        <strain evidence="1">25433</strain>
    </source>
</reference>
<dbReference type="Proteomes" id="UP000030701">
    <property type="component" value="Unassembled WGS sequence"/>
</dbReference>
<name>X0M5I7_FUSOX</name>
<sequence>MTIIQSSRPENTHLARRAGSAVRPAKGSLWWIIRRHPRNALFKKPDRWSDLHNKVLGVSWYELKSDNALRTISVNEENIAKLQDCVPKLLKTRNKDKFTALLQTTLATLWPDVFSKSNIPGDFDIYFHTRRYKEAVKVDAVWASQPIRPTSTSRSSNINLNQASASDEVLICYAEMRRWLQSESSTENDPNKRLNRLRHKLLLSPNPHHDAYFVGILLAMAQRQFYAQKSTGGLPGSFTDAKMRIITLDRGAGEFIVYKGHITKEFLTAFHAPFEGELDEEIRLRDPTITYRRVPLQPVYDLKARLGEALGREIVGDLSK</sequence>